<dbReference type="Proteomes" id="UP001597053">
    <property type="component" value="Unassembled WGS sequence"/>
</dbReference>
<name>A0ABW3A9E6_9ACTN</name>
<keyword evidence="1" id="KW-0067">ATP-binding</keyword>
<reference evidence="2" key="1">
    <citation type="journal article" date="2019" name="Int. J. Syst. Evol. Microbiol.">
        <title>The Global Catalogue of Microorganisms (GCM) 10K type strain sequencing project: providing services to taxonomists for standard genome sequencing and annotation.</title>
        <authorList>
            <consortium name="The Broad Institute Genomics Platform"/>
            <consortium name="The Broad Institute Genome Sequencing Center for Infectious Disease"/>
            <person name="Wu L."/>
            <person name="Ma J."/>
        </authorList>
    </citation>
    <scope>NUCLEOTIDE SEQUENCE [LARGE SCALE GENOMIC DNA]</scope>
    <source>
        <strain evidence="2">JCM 32148</strain>
    </source>
</reference>
<keyword evidence="1" id="KW-0547">Nucleotide-binding</keyword>
<protein>
    <submittedName>
        <fullName evidence="1">ABC transporter ATP-binding protein</fullName>
    </submittedName>
</protein>
<sequence>QASADAGVVLTELRPAGGGLEQLFLTLTAESTKEAGK</sequence>
<proteinExistence type="predicted"/>
<dbReference type="EMBL" id="JBHTHM010001979">
    <property type="protein sequence ID" value="MFD0787404.1"/>
    <property type="molecule type" value="Genomic_DNA"/>
</dbReference>
<keyword evidence="2" id="KW-1185">Reference proteome</keyword>
<dbReference type="GO" id="GO:0005524">
    <property type="term" value="F:ATP binding"/>
    <property type="evidence" value="ECO:0007669"/>
    <property type="project" value="UniProtKB-KW"/>
</dbReference>
<gene>
    <name evidence="1" type="ORF">ACFQZ8_26170</name>
</gene>
<feature type="non-terminal residue" evidence="1">
    <location>
        <position position="1"/>
    </location>
</feature>
<accession>A0ABW3A9E6</accession>
<organism evidence="1 2">
    <name type="scientific">Micromonospora azadirachtae</name>
    <dbReference type="NCBI Taxonomy" id="1970735"/>
    <lineage>
        <taxon>Bacteria</taxon>
        <taxon>Bacillati</taxon>
        <taxon>Actinomycetota</taxon>
        <taxon>Actinomycetes</taxon>
        <taxon>Micromonosporales</taxon>
        <taxon>Micromonosporaceae</taxon>
        <taxon>Micromonospora</taxon>
    </lineage>
</organism>
<comment type="caution">
    <text evidence="1">The sequence shown here is derived from an EMBL/GenBank/DDBJ whole genome shotgun (WGS) entry which is preliminary data.</text>
</comment>
<evidence type="ECO:0000313" key="2">
    <source>
        <dbReference type="Proteomes" id="UP001597053"/>
    </source>
</evidence>
<evidence type="ECO:0000313" key="1">
    <source>
        <dbReference type="EMBL" id="MFD0787404.1"/>
    </source>
</evidence>